<evidence type="ECO:0000313" key="2">
    <source>
        <dbReference type="Proteomes" id="UP000275078"/>
    </source>
</evidence>
<keyword evidence="2" id="KW-1185">Reference proteome</keyword>
<accession>A0A3N4HS26</accession>
<dbReference type="AlphaFoldDB" id="A0A3N4HS26"/>
<gene>
    <name evidence="1" type="ORF">BJ508DRAFT_311423</name>
</gene>
<dbReference type="Proteomes" id="UP000275078">
    <property type="component" value="Unassembled WGS sequence"/>
</dbReference>
<evidence type="ECO:0000313" key="1">
    <source>
        <dbReference type="EMBL" id="RPA76107.1"/>
    </source>
</evidence>
<protein>
    <submittedName>
        <fullName evidence="1">Uncharacterized protein</fullName>
    </submittedName>
</protein>
<organism evidence="1 2">
    <name type="scientific">Ascobolus immersus RN42</name>
    <dbReference type="NCBI Taxonomy" id="1160509"/>
    <lineage>
        <taxon>Eukaryota</taxon>
        <taxon>Fungi</taxon>
        <taxon>Dikarya</taxon>
        <taxon>Ascomycota</taxon>
        <taxon>Pezizomycotina</taxon>
        <taxon>Pezizomycetes</taxon>
        <taxon>Pezizales</taxon>
        <taxon>Ascobolaceae</taxon>
        <taxon>Ascobolus</taxon>
    </lineage>
</organism>
<name>A0A3N4HS26_ASCIM</name>
<sequence length="438" mass="49600">MSENSTSGEFAGNTTQSRPILPPEILEIGQHWFCFDTKTDLGREISDIRLKDEHIPALRKLLTVLEDSDGLGANDGSTPNDPHLSHDYSLYSELRASLTTWIKKAESDAGVKDTGLMISFFRKVSSLDSEMPEELENTFFLALVAANVADYAEVHTFAKSEGNTKPDRPRVFKVRNRYGYEGGVIEPYDIYDDYLNQAVRAPPSLMEFLANYVKQEEERRNCRLIVNKIEFYDFSDDFKLQDDDPSPFSELRLIFADAHLSHKMEGGLTKDYSYRIPADPSNWGNYHEAIVSKALGQRDKYFKLMDVIIENDPRLQPKALGEHVWVDPRKTYDCDLWHSVSSLLSSSGRIDVLEGDLSRLVYTRGEKMSEDDHDWIVEEVQAFPKDTTQRGLLPYRKKGDDGLTVGLTISKRAFAVGPSPALILARENANSSKQNVNP</sequence>
<dbReference type="EMBL" id="ML119751">
    <property type="protein sequence ID" value="RPA76107.1"/>
    <property type="molecule type" value="Genomic_DNA"/>
</dbReference>
<reference evidence="1 2" key="1">
    <citation type="journal article" date="2018" name="Nat. Ecol. Evol.">
        <title>Pezizomycetes genomes reveal the molecular basis of ectomycorrhizal truffle lifestyle.</title>
        <authorList>
            <person name="Murat C."/>
            <person name="Payen T."/>
            <person name="Noel B."/>
            <person name="Kuo A."/>
            <person name="Morin E."/>
            <person name="Chen J."/>
            <person name="Kohler A."/>
            <person name="Krizsan K."/>
            <person name="Balestrini R."/>
            <person name="Da Silva C."/>
            <person name="Montanini B."/>
            <person name="Hainaut M."/>
            <person name="Levati E."/>
            <person name="Barry K.W."/>
            <person name="Belfiori B."/>
            <person name="Cichocki N."/>
            <person name="Clum A."/>
            <person name="Dockter R.B."/>
            <person name="Fauchery L."/>
            <person name="Guy J."/>
            <person name="Iotti M."/>
            <person name="Le Tacon F."/>
            <person name="Lindquist E.A."/>
            <person name="Lipzen A."/>
            <person name="Malagnac F."/>
            <person name="Mello A."/>
            <person name="Molinier V."/>
            <person name="Miyauchi S."/>
            <person name="Poulain J."/>
            <person name="Riccioni C."/>
            <person name="Rubini A."/>
            <person name="Sitrit Y."/>
            <person name="Splivallo R."/>
            <person name="Traeger S."/>
            <person name="Wang M."/>
            <person name="Zifcakova L."/>
            <person name="Wipf D."/>
            <person name="Zambonelli A."/>
            <person name="Paolocci F."/>
            <person name="Nowrousian M."/>
            <person name="Ottonello S."/>
            <person name="Baldrian P."/>
            <person name="Spatafora J.W."/>
            <person name="Henrissat B."/>
            <person name="Nagy L.G."/>
            <person name="Aury J.M."/>
            <person name="Wincker P."/>
            <person name="Grigoriev I.V."/>
            <person name="Bonfante P."/>
            <person name="Martin F.M."/>
        </authorList>
    </citation>
    <scope>NUCLEOTIDE SEQUENCE [LARGE SCALE GENOMIC DNA]</scope>
    <source>
        <strain evidence="1 2">RN42</strain>
    </source>
</reference>
<proteinExistence type="predicted"/>